<dbReference type="PANTHER" id="PTHR45642:SF150">
    <property type="entry name" value="GDSL ESTERASE_LIPASE EXL3"/>
    <property type="match status" value="1"/>
</dbReference>
<accession>A0A9K3IXN8</accession>
<sequence>MGKLSPVFSAEELAEELGIKEILPAYLDPSLDDKVFLTGVSFASGGSGYDPQTPKIAVNMQLA</sequence>
<dbReference type="InterPro" id="IPR050592">
    <property type="entry name" value="GDSL_lipolytic_enzyme"/>
</dbReference>
<gene>
    <name evidence="1" type="ORF">HanXRQr2_Chr06g0276911</name>
</gene>
<comment type="caution">
    <text evidence="1">The sequence shown here is derived from an EMBL/GenBank/DDBJ whole genome shotgun (WGS) entry which is preliminary data.</text>
</comment>
<keyword evidence="2" id="KW-1185">Reference proteome</keyword>
<dbReference type="PANTHER" id="PTHR45642">
    <property type="entry name" value="GDSL ESTERASE/LIPASE EXL3"/>
    <property type="match status" value="1"/>
</dbReference>
<dbReference type="InterPro" id="IPR036514">
    <property type="entry name" value="SGNH_hydro_sf"/>
</dbReference>
<organism evidence="1 2">
    <name type="scientific">Helianthus annuus</name>
    <name type="common">Common sunflower</name>
    <dbReference type="NCBI Taxonomy" id="4232"/>
    <lineage>
        <taxon>Eukaryota</taxon>
        <taxon>Viridiplantae</taxon>
        <taxon>Streptophyta</taxon>
        <taxon>Embryophyta</taxon>
        <taxon>Tracheophyta</taxon>
        <taxon>Spermatophyta</taxon>
        <taxon>Magnoliopsida</taxon>
        <taxon>eudicotyledons</taxon>
        <taxon>Gunneridae</taxon>
        <taxon>Pentapetalae</taxon>
        <taxon>asterids</taxon>
        <taxon>campanulids</taxon>
        <taxon>Asterales</taxon>
        <taxon>Asteraceae</taxon>
        <taxon>Asteroideae</taxon>
        <taxon>Heliantheae alliance</taxon>
        <taxon>Heliantheae</taxon>
        <taxon>Helianthus</taxon>
    </lineage>
</organism>
<evidence type="ECO:0000313" key="2">
    <source>
        <dbReference type="Proteomes" id="UP000215914"/>
    </source>
</evidence>
<reference evidence="1" key="2">
    <citation type="submission" date="2020-06" db="EMBL/GenBank/DDBJ databases">
        <title>Helianthus annuus Genome sequencing and assembly Release 2.</title>
        <authorList>
            <person name="Gouzy J."/>
            <person name="Langlade N."/>
            <person name="Munos S."/>
        </authorList>
    </citation>
    <scope>NUCLEOTIDE SEQUENCE</scope>
    <source>
        <tissue evidence="1">Leaves</tissue>
    </source>
</reference>
<dbReference type="Gene3D" id="3.40.50.1110">
    <property type="entry name" value="SGNH hydrolase"/>
    <property type="match status" value="1"/>
</dbReference>
<dbReference type="AlphaFoldDB" id="A0A9K3IXN8"/>
<dbReference type="EMBL" id="MNCJ02000321">
    <property type="protein sequence ID" value="KAF5803905.1"/>
    <property type="molecule type" value="Genomic_DNA"/>
</dbReference>
<dbReference type="Proteomes" id="UP000215914">
    <property type="component" value="Unassembled WGS sequence"/>
</dbReference>
<reference evidence="1" key="1">
    <citation type="journal article" date="2017" name="Nature">
        <title>The sunflower genome provides insights into oil metabolism, flowering and Asterid evolution.</title>
        <authorList>
            <person name="Badouin H."/>
            <person name="Gouzy J."/>
            <person name="Grassa C.J."/>
            <person name="Murat F."/>
            <person name="Staton S.E."/>
            <person name="Cottret L."/>
            <person name="Lelandais-Briere C."/>
            <person name="Owens G.L."/>
            <person name="Carrere S."/>
            <person name="Mayjonade B."/>
            <person name="Legrand L."/>
            <person name="Gill N."/>
            <person name="Kane N.C."/>
            <person name="Bowers J.E."/>
            <person name="Hubner S."/>
            <person name="Bellec A."/>
            <person name="Berard A."/>
            <person name="Berges H."/>
            <person name="Blanchet N."/>
            <person name="Boniface M.C."/>
            <person name="Brunel D."/>
            <person name="Catrice O."/>
            <person name="Chaidir N."/>
            <person name="Claudel C."/>
            <person name="Donnadieu C."/>
            <person name="Faraut T."/>
            <person name="Fievet G."/>
            <person name="Helmstetter N."/>
            <person name="King M."/>
            <person name="Knapp S.J."/>
            <person name="Lai Z."/>
            <person name="Le Paslier M.C."/>
            <person name="Lippi Y."/>
            <person name="Lorenzon L."/>
            <person name="Mandel J.R."/>
            <person name="Marage G."/>
            <person name="Marchand G."/>
            <person name="Marquand E."/>
            <person name="Bret-Mestries E."/>
            <person name="Morien E."/>
            <person name="Nambeesan S."/>
            <person name="Nguyen T."/>
            <person name="Pegot-Espagnet P."/>
            <person name="Pouilly N."/>
            <person name="Raftis F."/>
            <person name="Sallet E."/>
            <person name="Schiex T."/>
            <person name="Thomas J."/>
            <person name="Vandecasteele C."/>
            <person name="Vares D."/>
            <person name="Vear F."/>
            <person name="Vautrin S."/>
            <person name="Crespi M."/>
            <person name="Mangin B."/>
            <person name="Burke J.M."/>
            <person name="Salse J."/>
            <person name="Munos S."/>
            <person name="Vincourt P."/>
            <person name="Rieseberg L.H."/>
            <person name="Langlade N.B."/>
        </authorList>
    </citation>
    <scope>NUCLEOTIDE SEQUENCE</scope>
    <source>
        <tissue evidence="1">Leaves</tissue>
    </source>
</reference>
<dbReference type="Gramene" id="mRNA:HanXRQr2_Chr06g0276911">
    <property type="protein sequence ID" value="CDS:HanXRQr2_Chr06g0276911.1"/>
    <property type="gene ID" value="HanXRQr2_Chr06g0276911"/>
</dbReference>
<protein>
    <submittedName>
        <fullName evidence="1">Uncharacterized protein</fullName>
    </submittedName>
</protein>
<proteinExistence type="predicted"/>
<evidence type="ECO:0000313" key="1">
    <source>
        <dbReference type="EMBL" id="KAF5803905.1"/>
    </source>
</evidence>
<name>A0A9K3IXN8_HELAN</name>